<dbReference type="PANTHER" id="PTHR47025:SF2">
    <property type="entry name" value="AUTOIMMUNE REGULATOR"/>
    <property type="match status" value="1"/>
</dbReference>
<evidence type="ECO:0000313" key="3">
    <source>
        <dbReference type="EMBL" id="CAE0502968.1"/>
    </source>
</evidence>
<gene>
    <name evidence="3" type="ORF">DTER00134_LOCUS18041</name>
</gene>
<dbReference type="InterPro" id="IPR016181">
    <property type="entry name" value="Acyl_CoA_acyltransferase"/>
</dbReference>
<feature type="domain" description="N-acetyltransferase" evidence="2">
    <location>
        <begin position="295"/>
        <end position="449"/>
    </location>
</feature>
<dbReference type="PANTHER" id="PTHR47025">
    <property type="entry name" value="AUTOIMMUNE REGULATOR"/>
    <property type="match status" value="1"/>
</dbReference>
<reference evidence="3" key="1">
    <citation type="submission" date="2021-01" db="EMBL/GenBank/DDBJ databases">
        <authorList>
            <person name="Corre E."/>
            <person name="Pelletier E."/>
            <person name="Niang G."/>
            <person name="Scheremetjew M."/>
            <person name="Finn R."/>
            <person name="Kale V."/>
            <person name="Holt S."/>
            <person name="Cochrane G."/>
            <person name="Meng A."/>
            <person name="Brown T."/>
            <person name="Cohen L."/>
        </authorList>
    </citation>
    <scope>NUCLEOTIDE SEQUENCE</scope>
    <source>
        <strain evidence="3">CCMP1320</strain>
    </source>
</reference>
<protein>
    <recommendedName>
        <fullName evidence="2">N-acetyltransferase domain-containing protein</fullName>
    </recommendedName>
</protein>
<dbReference type="InterPro" id="IPR000182">
    <property type="entry name" value="GNAT_dom"/>
</dbReference>
<dbReference type="SUPFAM" id="SSF55729">
    <property type="entry name" value="Acyl-CoA N-acyltransferases (Nat)"/>
    <property type="match status" value="1"/>
</dbReference>
<dbReference type="EMBL" id="HBIP01029826">
    <property type="protein sequence ID" value="CAE0502968.1"/>
    <property type="molecule type" value="Transcribed_RNA"/>
</dbReference>
<name>A0A7S3R5B3_DUNTE</name>
<evidence type="ECO:0000256" key="1">
    <source>
        <dbReference type="SAM" id="MobiDB-lite"/>
    </source>
</evidence>
<accession>A0A7S3R5B3</accession>
<dbReference type="CDD" id="cd04301">
    <property type="entry name" value="NAT_SF"/>
    <property type="match status" value="1"/>
</dbReference>
<dbReference type="Gene3D" id="3.40.630.30">
    <property type="match status" value="1"/>
</dbReference>
<feature type="region of interest" description="Disordered" evidence="1">
    <location>
        <begin position="242"/>
        <end position="279"/>
    </location>
</feature>
<proteinExistence type="predicted"/>
<dbReference type="Pfam" id="PF23209">
    <property type="entry name" value="IDM1_C"/>
    <property type="match status" value="1"/>
</dbReference>
<sequence>MYKHNLISKETRRMARRRRFATSSAPVHNSCFHGMDTQQLPELSFSLDTCSGGTGETTAKGRLCDSQPICQPFFASISAPLAPQTKGAPRQYQGPPIGSLLIQKQLPGGFVSEQRACEAVIRSYHNSNEEFPRPCPLCNSAAFLCDVDGQRASISGRPPAFANRPWSCEQCCRFFHIGCLGASHVEDLPAKPWFHAHSCRRMFLKLEDLAEQGEQRVSYSPPLRKSGWPSFLPWARNSHEPALSAVRGSQQQQQQQQQKWGQWGKQLDDSSSGGLLGDDGGSKSSSYTCFFMTDVDQRTYLAQGPQRTPLPVVYSMLADVFPARALLGFGNPALEHSAGKYACLCCKDGLPVACATFNVHGDYAAQLHLLMTAPNARRQGHTRALVAALEEHLRKLGVPQLLSQPRNDALSLFTDKLGFDVVHPASAEVLWRRVPIAFTDSVLVGKDLSH</sequence>
<dbReference type="PROSITE" id="PS51186">
    <property type="entry name" value="GNAT"/>
    <property type="match status" value="1"/>
</dbReference>
<feature type="compositionally biased region" description="Low complexity" evidence="1">
    <location>
        <begin position="250"/>
        <end position="273"/>
    </location>
</feature>
<evidence type="ECO:0000259" key="2">
    <source>
        <dbReference type="PROSITE" id="PS51186"/>
    </source>
</evidence>
<dbReference type="AlphaFoldDB" id="A0A7S3R5B3"/>
<dbReference type="GO" id="GO:0016747">
    <property type="term" value="F:acyltransferase activity, transferring groups other than amino-acyl groups"/>
    <property type="evidence" value="ECO:0007669"/>
    <property type="project" value="InterPro"/>
</dbReference>
<dbReference type="InterPro" id="IPR056511">
    <property type="entry name" value="IDM1_C"/>
</dbReference>
<organism evidence="3">
    <name type="scientific">Dunaliella tertiolecta</name>
    <name type="common">Green alga</name>
    <dbReference type="NCBI Taxonomy" id="3047"/>
    <lineage>
        <taxon>Eukaryota</taxon>
        <taxon>Viridiplantae</taxon>
        <taxon>Chlorophyta</taxon>
        <taxon>core chlorophytes</taxon>
        <taxon>Chlorophyceae</taxon>
        <taxon>CS clade</taxon>
        <taxon>Chlamydomonadales</taxon>
        <taxon>Dunaliellaceae</taxon>
        <taxon>Dunaliella</taxon>
    </lineage>
</organism>